<sequence length="225" mass="24765">MKWSTADNARPAAETSALMLFVALNFMATAWLDEQGRYVAVAEGTYVDLGEATGLSRALISAGLQRLVALGLIAPEGSHQKRRYKINWPEEHRFFKLPCHAIVAGNVIKPFAHFTMRSKHELHAMKLYLYFAAVRSNHAYFSMASYETISERTGISERDIRKAISLLIGTGLLVGINRDHSHVSTVNEPNKYYLTGYQALVQQKSGTPDGGTAVTPPSTVAVAII</sequence>
<organism evidence="1 2">
    <name type="scientific">Burkholderia vietnamiensis</name>
    <dbReference type="NCBI Taxonomy" id="60552"/>
    <lineage>
        <taxon>Bacteria</taxon>
        <taxon>Pseudomonadati</taxon>
        <taxon>Pseudomonadota</taxon>
        <taxon>Betaproteobacteria</taxon>
        <taxon>Burkholderiales</taxon>
        <taxon>Burkholderiaceae</taxon>
        <taxon>Burkholderia</taxon>
        <taxon>Burkholderia cepacia complex</taxon>
    </lineage>
</organism>
<gene>
    <name evidence="1" type="ORF">I5589_05050</name>
</gene>
<name>A0ABS1AQL9_BURVI</name>
<reference evidence="1 2" key="1">
    <citation type="submission" date="2020-11" db="EMBL/GenBank/DDBJ databases">
        <title>Enhanced detection system for hospital associated transmission using whole genome sequencing surveillance.</title>
        <authorList>
            <person name="Harrison L.H."/>
            <person name="Van Tyne D."/>
            <person name="Marsh J.W."/>
            <person name="Griffith M.P."/>
            <person name="Snyder D.J."/>
            <person name="Cooper V.S."/>
            <person name="Mustapha M."/>
        </authorList>
    </citation>
    <scope>NUCLEOTIDE SEQUENCE [LARGE SCALE GENOMIC DNA]</scope>
    <source>
        <strain evidence="1 2">BC00020</strain>
    </source>
</reference>
<dbReference type="EMBL" id="JADVKH010000008">
    <property type="protein sequence ID" value="MBJ9686447.1"/>
    <property type="molecule type" value="Genomic_DNA"/>
</dbReference>
<dbReference type="RefSeq" id="WP_155626356.1">
    <property type="nucleotide sequence ID" value="NZ_JADVKH010000008.1"/>
</dbReference>
<dbReference type="Pfam" id="PF13730">
    <property type="entry name" value="HTH_36"/>
    <property type="match status" value="1"/>
</dbReference>
<accession>A0ABS1AQL9</accession>
<proteinExistence type="predicted"/>
<keyword evidence="2" id="KW-1185">Reference proteome</keyword>
<protein>
    <submittedName>
        <fullName evidence="1">Helix-turn-helix domain-containing protein</fullName>
    </submittedName>
</protein>
<dbReference type="Gene3D" id="1.10.10.10">
    <property type="entry name" value="Winged helix-like DNA-binding domain superfamily/Winged helix DNA-binding domain"/>
    <property type="match status" value="1"/>
</dbReference>
<evidence type="ECO:0000313" key="1">
    <source>
        <dbReference type="EMBL" id="MBJ9686447.1"/>
    </source>
</evidence>
<dbReference type="InterPro" id="IPR036388">
    <property type="entry name" value="WH-like_DNA-bd_sf"/>
</dbReference>
<comment type="caution">
    <text evidence="1">The sequence shown here is derived from an EMBL/GenBank/DDBJ whole genome shotgun (WGS) entry which is preliminary data.</text>
</comment>
<dbReference type="Proteomes" id="UP000808215">
    <property type="component" value="Unassembled WGS sequence"/>
</dbReference>
<evidence type="ECO:0000313" key="2">
    <source>
        <dbReference type="Proteomes" id="UP000808215"/>
    </source>
</evidence>